<dbReference type="AlphaFoldDB" id="K0WZW7"/>
<dbReference type="HOGENOM" id="CLU_747496_0_0_10"/>
<evidence type="ECO:0000313" key="3">
    <source>
        <dbReference type="EMBL" id="EJZ63846.1"/>
    </source>
</evidence>
<accession>K0WZW7</accession>
<dbReference type="STRING" id="742726.HMPREF9448_01685"/>
<evidence type="ECO:0008006" key="5">
    <source>
        <dbReference type="Google" id="ProtNLM"/>
    </source>
</evidence>
<feature type="domain" description="Glycosyltransferase subfamily 4-like N-terminal" evidence="2">
    <location>
        <begin position="14"/>
        <end position="175"/>
    </location>
</feature>
<dbReference type="Proteomes" id="UP000006044">
    <property type="component" value="Unassembled WGS sequence"/>
</dbReference>
<dbReference type="Pfam" id="PF00534">
    <property type="entry name" value="Glycos_transf_1"/>
    <property type="match status" value="1"/>
</dbReference>
<evidence type="ECO:0000259" key="2">
    <source>
        <dbReference type="Pfam" id="PF13439"/>
    </source>
</evidence>
<dbReference type="OrthoDB" id="1050304at2"/>
<organism evidence="3 4">
    <name type="scientific">Barnesiella intestinihominis YIT 11860</name>
    <dbReference type="NCBI Taxonomy" id="742726"/>
    <lineage>
        <taxon>Bacteria</taxon>
        <taxon>Pseudomonadati</taxon>
        <taxon>Bacteroidota</taxon>
        <taxon>Bacteroidia</taxon>
        <taxon>Bacteroidales</taxon>
        <taxon>Barnesiellaceae</taxon>
        <taxon>Barnesiella</taxon>
    </lineage>
</organism>
<dbReference type="SUPFAM" id="SSF53756">
    <property type="entry name" value="UDP-Glycosyltransferase/glycogen phosphorylase"/>
    <property type="match status" value="1"/>
</dbReference>
<dbReference type="GO" id="GO:0016757">
    <property type="term" value="F:glycosyltransferase activity"/>
    <property type="evidence" value="ECO:0007669"/>
    <property type="project" value="InterPro"/>
</dbReference>
<gene>
    <name evidence="3" type="ORF">HMPREF9448_01685</name>
</gene>
<dbReference type="InterPro" id="IPR028098">
    <property type="entry name" value="Glyco_trans_4-like_N"/>
</dbReference>
<dbReference type="InterPro" id="IPR001296">
    <property type="entry name" value="Glyco_trans_1"/>
</dbReference>
<comment type="caution">
    <text evidence="3">The sequence shown here is derived from an EMBL/GenBank/DDBJ whole genome shotgun (WGS) entry which is preliminary data.</text>
</comment>
<proteinExistence type="predicted"/>
<dbReference type="PANTHER" id="PTHR12526">
    <property type="entry name" value="GLYCOSYLTRANSFERASE"/>
    <property type="match status" value="1"/>
</dbReference>
<dbReference type="eggNOG" id="COG0438">
    <property type="taxonomic scope" value="Bacteria"/>
</dbReference>
<keyword evidence="4" id="KW-1185">Reference proteome</keyword>
<reference evidence="3 4" key="1">
    <citation type="submission" date="2012-08" db="EMBL/GenBank/DDBJ databases">
        <title>The Genome Sequence of Barnesiella intestinihominis YIT 11860.</title>
        <authorList>
            <consortium name="The Broad Institute Genome Sequencing Platform"/>
            <person name="Earl A."/>
            <person name="Ward D."/>
            <person name="Feldgarden M."/>
            <person name="Gevers D."/>
            <person name="Morotomi M."/>
            <person name="Walker B."/>
            <person name="Young S.K."/>
            <person name="Zeng Q."/>
            <person name="Gargeya S."/>
            <person name="Fitzgerald M."/>
            <person name="Haas B."/>
            <person name="Abouelleil A."/>
            <person name="Alvarado L."/>
            <person name="Arachchi H.M."/>
            <person name="Berlin A.M."/>
            <person name="Chapman S.B."/>
            <person name="Goldberg J."/>
            <person name="Griggs A."/>
            <person name="Gujja S."/>
            <person name="Hansen M."/>
            <person name="Howarth C."/>
            <person name="Imamovic A."/>
            <person name="Larimer J."/>
            <person name="McCowen C."/>
            <person name="Montmayeur A."/>
            <person name="Murphy C."/>
            <person name="Neiman D."/>
            <person name="Pearson M."/>
            <person name="Priest M."/>
            <person name="Roberts A."/>
            <person name="Saif S."/>
            <person name="Shea T."/>
            <person name="Sisk P."/>
            <person name="Sykes S."/>
            <person name="Wortman J."/>
            <person name="Nusbaum C."/>
            <person name="Birren B."/>
        </authorList>
    </citation>
    <scope>NUCLEOTIDE SEQUENCE [LARGE SCALE GENOMIC DNA]</scope>
    <source>
        <strain evidence="3 4">YIT 11860</strain>
    </source>
</reference>
<dbReference type="EMBL" id="ADLE01000011">
    <property type="protein sequence ID" value="EJZ63846.1"/>
    <property type="molecule type" value="Genomic_DNA"/>
</dbReference>
<dbReference type="Pfam" id="PF13439">
    <property type="entry name" value="Glyco_transf_4"/>
    <property type="match status" value="1"/>
</dbReference>
<name>K0WZW7_9BACT</name>
<evidence type="ECO:0000313" key="4">
    <source>
        <dbReference type="Proteomes" id="UP000006044"/>
    </source>
</evidence>
<protein>
    <recommendedName>
        <fullName evidence="5">Glycosyl transferase family 1 domain-containing protein</fullName>
    </recommendedName>
</protein>
<feature type="domain" description="Glycosyl transferase family 1" evidence="1">
    <location>
        <begin position="186"/>
        <end position="342"/>
    </location>
</feature>
<sequence>MSKLLFFASDFKIGLSTLLADELIALYRYGIEVCAVAGENEQESGLSEKIKIEAIPIFRIDGLDRHEKFKELAISLIDIMVKNKIRVVHVQNNWQLALMAYVKFKLCFKQKIRIIYTLHGFRHNHLLKSYVAQVIIGLGLLCFADKVICMSGYLRKKFKLLSYKIELLPLGVSTSFFSGNYCPLPQNGLQMIFPAQFRHGKNQDIIIRAFAEHIRRTNDNDSKLVLPGAGDLLSEMKGLTERLGISNRVEFPGLLCKEDVRLLYLKSNIGIVSSNSETFGQSIVEPFVLGRCVISTPVGIANDIIQNGVNGYIYTSQKDLVEKFDYLYTHQNMIYQMGENNFKERDLFNWERISQVYKEKILFLS</sequence>
<dbReference type="PANTHER" id="PTHR12526:SF627">
    <property type="entry name" value="D-RHAMNOSYLTRANSFERASE WBPZ"/>
    <property type="match status" value="1"/>
</dbReference>
<dbReference type="RefSeq" id="WP_008862144.1">
    <property type="nucleotide sequence ID" value="NZ_CAXSNY010000006.1"/>
</dbReference>
<dbReference type="CDD" id="cd03801">
    <property type="entry name" value="GT4_PimA-like"/>
    <property type="match status" value="1"/>
</dbReference>
<dbReference type="Gene3D" id="3.40.50.2000">
    <property type="entry name" value="Glycogen Phosphorylase B"/>
    <property type="match status" value="2"/>
</dbReference>
<evidence type="ECO:0000259" key="1">
    <source>
        <dbReference type="Pfam" id="PF00534"/>
    </source>
</evidence>
<dbReference type="GeneID" id="77848933"/>